<feature type="coiled-coil region" evidence="1">
    <location>
        <begin position="267"/>
        <end position="361"/>
    </location>
</feature>
<feature type="region of interest" description="Disordered" evidence="2">
    <location>
        <begin position="152"/>
        <end position="187"/>
    </location>
</feature>
<dbReference type="EMBL" id="MCGO01000018">
    <property type="protein sequence ID" value="ORY46041.1"/>
    <property type="molecule type" value="Genomic_DNA"/>
</dbReference>
<proteinExistence type="predicted"/>
<dbReference type="PANTHER" id="PTHR23313:SF0">
    <property type="entry name" value="TESTIS-EXPRESSED PROTEIN 9"/>
    <property type="match status" value="1"/>
</dbReference>
<evidence type="ECO:0000256" key="1">
    <source>
        <dbReference type="SAM" id="Coils"/>
    </source>
</evidence>
<evidence type="ECO:0000256" key="2">
    <source>
        <dbReference type="SAM" id="MobiDB-lite"/>
    </source>
</evidence>
<keyword evidence="4" id="KW-1185">Reference proteome</keyword>
<evidence type="ECO:0008006" key="5">
    <source>
        <dbReference type="Google" id="ProtNLM"/>
    </source>
</evidence>
<accession>A0A1Y2CG80</accession>
<feature type="compositionally biased region" description="Polar residues" evidence="2">
    <location>
        <begin position="18"/>
        <end position="30"/>
    </location>
</feature>
<dbReference type="Proteomes" id="UP000193642">
    <property type="component" value="Unassembled WGS sequence"/>
</dbReference>
<dbReference type="OrthoDB" id="269872at2759"/>
<dbReference type="STRING" id="329046.A0A1Y2CG80"/>
<evidence type="ECO:0000313" key="3">
    <source>
        <dbReference type="EMBL" id="ORY46041.1"/>
    </source>
</evidence>
<evidence type="ECO:0000313" key="4">
    <source>
        <dbReference type="Proteomes" id="UP000193642"/>
    </source>
</evidence>
<reference evidence="3 4" key="1">
    <citation type="submission" date="2016-07" db="EMBL/GenBank/DDBJ databases">
        <title>Pervasive Adenine N6-methylation of Active Genes in Fungi.</title>
        <authorList>
            <consortium name="DOE Joint Genome Institute"/>
            <person name="Mondo S.J."/>
            <person name="Dannebaum R.O."/>
            <person name="Kuo R.C."/>
            <person name="Labutti K."/>
            <person name="Haridas S."/>
            <person name="Kuo A."/>
            <person name="Salamov A."/>
            <person name="Ahrendt S.R."/>
            <person name="Lipzen A."/>
            <person name="Sullivan W."/>
            <person name="Andreopoulos W.B."/>
            <person name="Clum A."/>
            <person name="Lindquist E."/>
            <person name="Daum C."/>
            <person name="Ramamoorthy G.K."/>
            <person name="Gryganskyi A."/>
            <person name="Culley D."/>
            <person name="Magnuson J.K."/>
            <person name="James T.Y."/>
            <person name="O'Malley M.A."/>
            <person name="Stajich J.E."/>
            <person name="Spatafora J.W."/>
            <person name="Visel A."/>
            <person name="Grigoriev I.V."/>
        </authorList>
    </citation>
    <scope>NUCLEOTIDE SEQUENCE [LARGE SCALE GENOMIC DNA]</scope>
    <source>
        <strain evidence="3 4">JEL800</strain>
    </source>
</reference>
<keyword evidence="1" id="KW-0175">Coiled coil</keyword>
<dbReference type="AlphaFoldDB" id="A0A1Y2CG80"/>
<gene>
    <name evidence="3" type="ORF">BCR33DRAFT_716049</name>
</gene>
<organism evidence="3 4">
    <name type="scientific">Rhizoclosmatium globosum</name>
    <dbReference type="NCBI Taxonomy" id="329046"/>
    <lineage>
        <taxon>Eukaryota</taxon>
        <taxon>Fungi</taxon>
        <taxon>Fungi incertae sedis</taxon>
        <taxon>Chytridiomycota</taxon>
        <taxon>Chytridiomycota incertae sedis</taxon>
        <taxon>Chytridiomycetes</taxon>
        <taxon>Chytridiales</taxon>
        <taxon>Chytriomycetaceae</taxon>
        <taxon>Rhizoclosmatium</taxon>
    </lineage>
</organism>
<feature type="region of interest" description="Disordered" evidence="2">
    <location>
        <begin position="1"/>
        <end position="32"/>
    </location>
</feature>
<sequence length="413" mass="45993">MDPTSHTVVLLPHDMHSGRSSPAVSDSSGISDGAEMDDHFTLSKELLKREKEYIRKNKELQLKSDLVVKKAELLVKEGKEHLQKPLSHYLLQPTVAEDSVEENKPITEVISRAAEYAPIVAPKPSAPTPVPKRPSSILKSAIKKAAPSADLRGKGAKSVIPMPISDPATQPPRVSSTRPSSALAKNETKPLSNTLLSLGPMEEGIGLEATNRLLKAKLVVVQEEMEKVVKNQGIKDNAIAVLEEKLKFFDEDRSKIIKNIHTLQSQVDKVTKSNAELKVRNETLETERTSLKKELDGLNKERRNTENDANSKDLRLNRALEEIDKLKQSLTKANADSKDKIEALKKNQQALLTENKKLTKQKAELLSVFKKQNMLIDNLKRQKLHLEAAALLDFSEEEFVRALNCRPMAGRDV</sequence>
<protein>
    <recommendedName>
        <fullName evidence="5">Testis-expressed sequence 9 protein</fullName>
    </recommendedName>
</protein>
<dbReference type="PANTHER" id="PTHR23313">
    <property type="entry name" value="TSEC1-RELATED"/>
    <property type="match status" value="1"/>
</dbReference>
<name>A0A1Y2CG80_9FUNG</name>
<comment type="caution">
    <text evidence="3">The sequence shown here is derived from an EMBL/GenBank/DDBJ whole genome shotgun (WGS) entry which is preliminary data.</text>
</comment>